<evidence type="ECO:0000256" key="2">
    <source>
        <dbReference type="ARBA" id="ARBA00010333"/>
    </source>
</evidence>
<dbReference type="AlphaFoldDB" id="A0A1G7UPG7"/>
<dbReference type="EMBL" id="FNCS01000003">
    <property type="protein sequence ID" value="SDG48610.1"/>
    <property type="molecule type" value="Genomic_DNA"/>
</dbReference>
<name>A0A1G7UPG7_9HYPH</name>
<evidence type="ECO:0000256" key="4">
    <source>
        <dbReference type="RuleBase" id="RU003744"/>
    </source>
</evidence>
<evidence type="ECO:0000259" key="5">
    <source>
        <dbReference type="SMART" id="SM00062"/>
    </source>
</evidence>
<dbReference type="Pfam" id="PF00497">
    <property type="entry name" value="SBP_bac_3"/>
    <property type="match status" value="1"/>
</dbReference>
<comment type="subcellular location">
    <subcellularLocation>
        <location evidence="1">Cell envelope</location>
    </subcellularLocation>
</comment>
<dbReference type="Proteomes" id="UP000199495">
    <property type="component" value="Unassembled WGS sequence"/>
</dbReference>
<dbReference type="PROSITE" id="PS01039">
    <property type="entry name" value="SBP_BACTERIAL_3"/>
    <property type="match status" value="1"/>
</dbReference>
<dbReference type="InterPro" id="IPR018313">
    <property type="entry name" value="SBP_3_CS"/>
</dbReference>
<evidence type="ECO:0000313" key="6">
    <source>
        <dbReference type="EMBL" id="SDG48610.1"/>
    </source>
</evidence>
<dbReference type="PANTHER" id="PTHR35936">
    <property type="entry name" value="MEMBRANE-BOUND LYTIC MUREIN TRANSGLYCOSYLASE F"/>
    <property type="match status" value="1"/>
</dbReference>
<dbReference type="RefSeq" id="WP_090594144.1">
    <property type="nucleotide sequence ID" value="NZ_FNCS01000003.1"/>
</dbReference>
<keyword evidence="3" id="KW-0732">Signal</keyword>
<dbReference type="STRING" id="440168.SAMN04487974_103154"/>
<comment type="similarity">
    <text evidence="2 4">Belongs to the bacterial solute-binding protein 3 family.</text>
</comment>
<dbReference type="PANTHER" id="PTHR35936:SF19">
    <property type="entry name" value="AMINO-ACID-BINDING PROTEIN YXEM-RELATED"/>
    <property type="match status" value="1"/>
</dbReference>
<reference evidence="6 7" key="1">
    <citation type="submission" date="2016-10" db="EMBL/GenBank/DDBJ databases">
        <authorList>
            <person name="de Groot N.N."/>
        </authorList>
    </citation>
    <scope>NUCLEOTIDE SEQUENCE [LARGE SCALE GENOMIC DNA]</scope>
    <source>
        <strain evidence="6 7">CGMCC 1.10267</strain>
    </source>
</reference>
<organism evidence="6 7">
    <name type="scientific">Pelagibacterium luteolum</name>
    <dbReference type="NCBI Taxonomy" id="440168"/>
    <lineage>
        <taxon>Bacteria</taxon>
        <taxon>Pseudomonadati</taxon>
        <taxon>Pseudomonadota</taxon>
        <taxon>Alphaproteobacteria</taxon>
        <taxon>Hyphomicrobiales</taxon>
        <taxon>Devosiaceae</taxon>
        <taxon>Pelagibacterium</taxon>
    </lineage>
</organism>
<dbReference type="Gene3D" id="3.40.190.10">
    <property type="entry name" value="Periplasmic binding protein-like II"/>
    <property type="match status" value="2"/>
</dbReference>
<feature type="domain" description="Solute-binding protein family 3/N-terminal" evidence="5">
    <location>
        <begin position="45"/>
        <end position="267"/>
    </location>
</feature>
<dbReference type="OrthoDB" id="7812506at2"/>
<evidence type="ECO:0000256" key="1">
    <source>
        <dbReference type="ARBA" id="ARBA00004196"/>
    </source>
</evidence>
<dbReference type="GO" id="GO:0030313">
    <property type="term" value="C:cell envelope"/>
    <property type="evidence" value="ECO:0007669"/>
    <property type="project" value="UniProtKB-SubCell"/>
</dbReference>
<dbReference type="SUPFAM" id="SSF53850">
    <property type="entry name" value="Periplasmic binding protein-like II"/>
    <property type="match status" value="1"/>
</dbReference>
<keyword evidence="7" id="KW-1185">Reference proteome</keyword>
<gene>
    <name evidence="6" type="ORF">SAMN04487974_103154</name>
</gene>
<protein>
    <submittedName>
        <fullName evidence="6">Cystine transport system substrate-binding protein</fullName>
    </submittedName>
</protein>
<evidence type="ECO:0000256" key="3">
    <source>
        <dbReference type="ARBA" id="ARBA00022729"/>
    </source>
</evidence>
<dbReference type="SMART" id="SM00062">
    <property type="entry name" value="PBPb"/>
    <property type="match status" value="1"/>
</dbReference>
<evidence type="ECO:0000313" key="7">
    <source>
        <dbReference type="Proteomes" id="UP000199495"/>
    </source>
</evidence>
<proteinExistence type="inferred from homology"/>
<accession>A0A1G7UPG7</accession>
<sequence>MVERPSRFRSVLNDFGPLAVVFALLFAVSFLPPDTSRAEIDTRGRLSVCMPTSYPPLVTGDADVPGFEVELLQAIADRLGWRLNVVSNSLMGRDYNPRSWRINRAQCQLLAGGVALSAQTRSFLDTSAPHLRTGWAVVSPLGDTAGIADRTVGVYVGLTGLDRIALSQYLRSQQVSTAILRDPAAMARALEDGEVDVVVTEALLATQTFDPDAYEIALLPAPLEQIPLGYGFWKGDMTLRRAVESTLHDLTDEGVVASLAERYEIDPDLLTLGH</sequence>
<dbReference type="InterPro" id="IPR001638">
    <property type="entry name" value="Solute-binding_3/MltF_N"/>
</dbReference>